<evidence type="ECO:0000313" key="1">
    <source>
        <dbReference type="EMBL" id="KAJ5216644.1"/>
    </source>
</evidence>
<reference evidence="1" key="2">
    <citation type="journal article" date="2023" name="IMA Fungus">
        <title>Comparative genomic study of the Penicillium genus elucidates a diverse pangenome and 15 lateral gene transfer events.</title>
        <authorList>
            <person name="Petersen C."/>
            <person name="Sorensen T."/>
            <person name="Nielsen M.R."/>
            <person name="Sondergaard T.E."/>
            <person name="Sorensen J.L."/>
            <person name="Fitzpatrick D.A."/>
            <person name="Frisvad J.C."/>
            <person name="Nielsen K.L."/>
        </authorList>
    </citation>
    <scope>NUCLEOTIDE SEQUENCE</scope>
    <source>
        <strain evidence="1">IBT 15544</strain>
    </source>
</reference>
<dbReference type="EMBL" id="JAPQKR010000005">
    <property type="protein sequence ID" value="KAJ5216644.1"/>
    <property type="molecule type" value="Genomic_DNA"/>
</dbReference>
<accession>A0A9W9NB97</accession>
<proteinExistence type="predicted"/>
<dbReference type="RefSeq" id="XP_058312457.1">
    <property type="nucleotide sequence ID" value="XM_058450113.1"/>
</dbReference>
<dbReference type="AlphaFoldDB" id="A0A9W9NB97"/>
<comment type="caution">
    <text evidence="1">The sequence shown here is derived from an EMBL/GenBank/DDBJ whole genome shotgun (WGS) entry which is preliminary data.</text>
</comment>
<evidence type="ECO:0000313" key="2">
    <source>
        <dbReference type="Proteomes" id="UP001150904"/>
    </source>
</evidence>
<reference evidence="1" key="1">
    <citation type="submission" date="2022-12" db="EMBL/GenBank/DDBJ databases">
        <authorList>
            <person name="Petersen C."/>
        </authorList>
    </citation>
    <scope>NUCLEOTIDE SEQUENCE</scope>
    <source>
        <strain evidence="1">IBT 15544</strain>
    </source>
</reference>
<keyword evidence="2" id="KW-1185">Reference proteome</keyword>
<gene>
    <name evidence="1" type="ORF">N7498_003051</name>
</gene>
<organism evidence="1 2">
    <name type="scientific">Penicillium cinerascens</name>
    <dbReference type="NCBI Taxonomy" id="70096"/>
    <lineage>
        <taxon>Eukaryota</taxon>
        <taxon>Fungi</taxon>
        <taxon>Dikarya</taxon>
        <taxon>Ascomycota</taxon>
        <taxon>Pezizomycotina</taxon>
        <taxon>Eurotiomycetes</taxon>
        <taxon>Eurotiomycetidae</taxon>
        <taxon>Eurotiales</taxon>
        <taxon>Aspergillaceae</taxon>
        <taxon>Penicillium</taxon>
    </lineage>
</organism>
<dbReference type="GeneID" id="83177414"/>
<sequence>MPRDLLDVSKVDEHGIIHLARRHFTVLYSDENYIIEIQDFDKGVWTILLSAASIAYHKTRKLVEFRWRVYYSNYPPTTHLTTTSLVLISSGLDVTFVLSFHQNNTVEMRCRPIRLEKSHTIMTKVPPH</sequence>
<protein>
    <submittedName>
        <fullName evidence="1">Uncharacterized protein</fullName>
    </submittedName>
</protein>
<name>A0A9W9NB97_9EURO</name>
<dbReference type="Proteomes" id="UP001150904">
    <property type="component" value="Unassembled WGS sequence"/>
</dbReference>